<feature type="domain" description="PUM-HD" evidence="7">
    <location>
        <begin position="600"/>
        <end position="955"/>
    </location>
</feature>
<dbReference type="SUPFAM" id="SSF54928">
    <property type="entry name" value="RNA-binding domain, RBD"/>
    <property type="match status" value="1"/>
</dbReference>
<feature type="compositionally biased region" description="Low complexity" evidence="5">
    <location>
        <begin position="557"/>
        <end position="568"/>
    </location>
</feature>
<feature type="region of interest" description="Disordered" evidence="5">
    <location>
        <begin position="526"/>
        <end position="583"/>
    </location>
</feature>
<evidence type="ECO:0000256" key="1">
    <source>
        <dbReference type="ARBA" id="ARBA00022737"/>
    </source>
</evidence>
<feature type="compositionally biased region" description="Polar residues" evidence="5">
    <location>
        <begin position="16"/>
        <end position="26"/>
    </location>
</feature>
<dbReference type="PANTHER" id="PTHR47093:SF1">
    <property type="entry name" value="PROTEIN JSN1-RELATED"/>
    <property type="match status" value="1"/>
</dbReference>
<dbReference type="EMBL" id="JAKWBI020000463">
    <property type="protein sequence ID" value="KAJ2894715.1"/>
    <property type="molecule type" value="Genomic_DNA"/>
</dbReference>
<dbReference type="Pfam" id="PF00806">
    <property type="entry name" value="PUF"/>
    <property type="match status" value="3"/>
</dbReference>
<feature type="region of interest" description="Disordered" evidence="5">
    <location>
        <begin position="952"/>
        <end position="1064"/>
    </location>
</feature>
<evidence type="ECO:0000313" key="8">
    <source>
        <dbReference type="EMBL" id="KAJ2894715.1"/>
    </source>
</evidence>
<evidence type="ECO:0000256" key="5">
    <source>
        <dbReference type="SAM" id="MobiDB-lite"/>
    </source>
</evidence>
<feature type="compositionally biased region" description="Low complexity" evidence="5">
    <location>
        <begin position="990"/>
        <end position="1030"/>
    </location>
</feature>
<comment type="caution">
    <text evidence="8">The sequence shown here is derived from an EMBL/GenBank/DDBJ whole genome shotgun (WGS) entry which is preliminary data.</text>
</comment>
<evidence type="ECO:0000256" key="4">
    <source>
        <dbReference type="PROSITE-ProRule" id="PRU00317"/>
    </source>
</evidence>
<evidence type="ECO:0000313" key="9">
    <source>
        <dbReference type="Proteomes" id="UP001201980"/>
    </source>
</evidence>
<dbReference type="FunFam" id="1.25.10.10:FF:000167">
    <property type="entry name" value="RNA binding protein Jsn1"/>
    <property type="match status" value="1"/>
</dbReference>
<dbReference type="PANTHER" id="PTHR47093">
    <property type="entry name" value="PROTEIN JSN1-RELATED"/>
    <property type="match status" value="1"/>
</dbReference>
<feature type="repeat" description="Pumilio" evidence="4">
    <location>
        <begin position="700"/>
        <end position="736"/>
    </location>
</feature>
<keyword evidence="9" id="KW-1185">Reference proteome</keyword>
<comment type="function">
    <text evidence="2">RNA-binding nucleolar protein required for pre-rRNA processing. Involved in production of 18S rRNA and assembly of small ribosomal subunit.</text>
</comment>
<sequence length="1193" mass="128034">MSTSRSEHLAVGFAGQPSSGSPTANTPPAESAGAGPGSAIRSPFGIPGGISSASKMAGASRSGAGSPSHDMAASSRLFSKRAREIQAQETGLPLNPWGGPPASGSSTPLRENIPESPTDGFPDFRHLPPVDAGLPTRGRTRAGTVPSRFPGGPPGNGLLPLPNMSNIASKSQRPTPSQTPFKSPSPGINDVQDASGQNTSALLQRLRAGSLPQQSFGPAVGTSSPFGPSIFSSWNPRAGRERATTLASIASMGSNGPSSPAQSTFSRDGMAGDNHIKTLDYLGLAETPQPPRAQLATPYIPNINDLKKASRIRSYSVNNQDKYADDDEGYDDPDMMGYSSYAQRAAELSNEIAATNAAIQHHNMAVQAFASQASRPRARTVAGIMDPPSMRMLNQYYTPSAHLDPSLVSADIRLTEEKEYEDLPQAVAGLNLGRSNSRNNGLLNPDEQGLEGPTSALWLGSIPTSTTTSTLTEMFKSYGTILSARVLTHKNCGFVNFERVDSAIAAKNTMNGKEIFPGAGPIRINFAKPPSASNTPGHDGVYPSPSPDPFATGDGQTAASATAGETSTVPASQANGVPTVPPLHDMMPSILEIVKQFGATDEDRLAVSHSLNSSIGFTTFTDEVPPIKEPTHTRVHDAPKLRDIRKRIDNQSLSQPEIEDIAVNMLPEIAELASDYLGNTVVQKLFEHCSDELRDAMLREITPHMAEIGVHKNGTWAAQKIIDVCNTPTQLRLIVEHLRPYTVPLFLDQYGNYVLQGCLKFGAPFNDFIFETMLSRMWEVAQGRYGSRAMRACLESHHSTKNQQRMLAAAIALHSVQLATNANGALLLTWFLDTCTFPQRRTVLSPQLVPNLVHLCTHKVAYLTVLKVINQKAEPDARDTILKALFFTPKDHVLEAILSDHACGATLIFKVLTTPFFDESIRSQVVDNVKAVLIRIKAQPNQGYKRLMDEVGLSTRSGGGGGRDHSTHGGERQRSNARQASTNGHNQQAGQFAANHQQSQQQPGQQPGQQPAQQPQQGQQSQFYGQSNFNEMGFSGPMQRGEGMEPSMQPFPSFPNTAMFNPNNPNMMPMQYQQNMGNRSTPPGNNFFPGMQPGMPGYNSPSPAADQFRGQNMGNNQGSVSQVPSMPNPQAPFPPPGFAGVPMGVGMGGGNGFGYNGGIGSGIQNMGFMQDQANSRRGRWLHGATNFRDQRMS</sequence>
<dbReference type="Pfam" id="PF00076">
    <property type="entry name" value="RRM_1"/>
    <property type="match status" value="1"/>
</dbReference>
<evidence type="ECO:0000256" key="3">
    <source>
        <dbReference type="PROSITE-ProRule" id="PRU00176"/>
    </source>
</evidence>
<dbReference type="InterPro" id="IPR012677">
    <property type="entry name" value="Nucleotide-bd_a/b_plait_sf"/>
</dbReference>
<feature type="repeat" description="Pumilio" evidence="4">
    <location>
        <begin position="737"/>
        <end position="775"/>
    </location>
</feature>
<dbReference type="Proteomes" id="UP001201980">
    <property type="component" value="Unassembled WGS sequence"/>
</dbReference>
<protein>
    <submittedName>
        <fullName evidence="8">Uncharacterized protein</fullName>
    </submittedName>
</protein>
<dbReference type="SUPFAM" id="SSF48371">
    <property type="entry name" value="ARM repeat"/>
    <property type="match status" value="1"/>
</dbReference>
<evidence type="ECO:0000259" key="6">
    <source>
        <dbReference type="PROSITE" id="PS50102"/>
    </source>
</evidence>
<dbReference type="InterPro" id="IPR001313">
    <property type="entry name" value="Pumilio_RNA-bd_rpt"/>
</dbReference>
<dbReference type="InterPro" id="IPR016024">
    <property type="entry name" value="ARM-type_fold"/>
</dbReference>
<feature type="domain" description="RRM" evidence="6">
    <location>
        <begin position="455"/>
        <end position="529"/>
    </location>
</feature>
<dbReference type="InterPro" id="IPR052645">
    <property type="entry name" value="Pumilio_domain_protein"/>
</dbReference>
<dbReference type="GO" id="GO:0003723">
    <property type="term" value="F:RNA binding"/>
    <property type="evidence" value="ECO:0007669"/>
    <property type="project" value="UniProtKB-UniRule"/>
</dbReference>
<dbReference type="GO" id="GO:0000288">
    <property type="term" value="P:nuclear-transcribed mRNA catabolic process, deadenylation-dependent decay"/>
    <property type="evidence" value="ECO:0007669"/>
    <property type="project" value="TreeGrafter"/>
</dbReference>
<feature type="compositionally biased region" description="Polar residues" evidence="5">
    <location>
        <begin position="976"/>
        <end position="989"/>
    </location>
</feature>
<dbReference type="SMART" id="SM00360">
    <property type="entry name" value="RRM"/>
    <property type="match status" value="1"/>
</dbReference>
<dbReference type="Gene3D" id="1.25.10.10">
    <property type="entry name" value="Leucine-rich Repeat Variant"/>
    <property type="match status" value="1"/>
</dbReference>
<evidence type="ECO:0000259" key="7">
    <source>
        <dbReference type="PROSITE" id="PS50303"/>
    </source>
</evidence>
<dbReference type="InterPro" id="IPR000504">
    <property type="entry name" value="RRM_dom"/>
</dbReference>
<proteinExistence type="predicted"/>
<dbReference type="SMART" id="SM00025">
    <property type="entry name" value="Pumilio"/>
    <property type="match status" value="6"/>
</dbReference>
<keyword evidence="3" id="KW-0694">RNA-binding</keyword>
<dbReference type="PROSITE" id="PS50302">
    <property type="entry name" value="PUM"/>
    <property type="match status" value="3"/>
</dbReference>
<dbReference type="InterPro" id="IPR011989">
    <property type="entry name" value="ARM-like"/>
</dbReference>
<dbReference type="Gene3D" id="3.30.70.330">
    <property type="match status" value="1"/>
</dbReference>
<feature type="compositionally biased region" description="Low complexity" evidence="5">
    <location>
        <begin position="51"/>
        <end position="68"/>
    </location>
</feature>
<reference evidence="8" key="1">
    <citation type="submission" date="2022-07" db="EMBL/GenBank/DDBJ databases">
        <title>Draft genome sequence of Zalerion maritima ATCC 34329, a (micro)plastics degrading marine fungus.</title>
        <authorList>
            <person name="Paco A."/>
            <person name="Goncalves M.F.M."/>
            <person name="Rocha-Santos T.A.P."/>
            <person name="Alves A."/>
        </authorList>
    </citation>
    <scope>NUCLEOTIDE SEQUENCE</scope>
    <source>
        <strain evidence="8">ATCC 34329</strain>
    </source>
</reference>
<gene>
    <name evidence="8" type="ORF">MKZ38_007292</name>
</gene>
<dbReference type="InterPro" id="IPR033133">
    <property type="entry name" value="PUM-HD"/>
</dbReference>
<dbReference type="AlphaFoldDB" id="A0AAD5RHW4"/>
<evidence type="ECO:0000256" key="2">
    <source>
        <dbReference type="ARBA" id="ARBA00024893"/>
    </source>
</evidence>
<organism evidence="8 9">
    <name type="scientific">Zalerion maritima</name>
    <dbReference type="NCBI Taxonomy" id="339359"/>
    <lineage>
        <taxon>Eukaryota</taxon>
        <taxon>Fungi</taxon>
        <taxon>Dikarya</taxon>
        <taxon>Ascomycota</taxon>
        <taxon>Pezizomycotina</taxon>
        <taxon>Sordariomycetes</taxon>
        <taxon>Lulworthiomycetidae</taxon>
        <taxon>Lulworthiales</taxon>
        <taxon>Lulworthiaceae</taxon>
        <taxon>Zalerion</taxon>
    </lineage>
</organism>
<dbReference type="InterPro" id="IPR035979">
    <property type="entry name" value="RBD_domain_sf"/>
</dbReference>
<feature type="compositionally biased region" description="Basic and acidic residues" evidence="5">
    <location>
        <begin position="962"/>
        <end position="974"/>
    </location>
</feature>
<feature type="region of interest" description="Disordered" evidence="5">
    <location>
        <begin position="1"/>
        <end position="194"/>
    </location>
</feature>
<feature type="compositionally biased region" description="Polar residues" evidence="5">
    <location>
        <begin position="164"/>
        <end position="182"/>
    </location>
</feature>
<name>A0AAD5RHW4_9PEZI</name>
<feature type="repeat" description="Pumilio" evidence="4">
    <location>
        <begin position="664"/>
        <end position="699"/>
    </location>
</feature>
<dbReference type="PROSITE" id="PS50303">
    <property type="entry name" value="PUM_HD"/>
    <property type="match status" value="1"/>
</dbReference>
<dbReference type="PROSITE" id="PS50102">
    <property type="entry name" value="RRM"/>
    <property type="match status" value="1"/>
</dbReference>
<keyword evidence="1" id="KW-0677">Repeat</keyword>
<feature type="compositionally biased region" description="Low complexity" evidence="5">
    <location>
        <begin position="27"/>
        <end position="39"/>
    </location>
</feature>
<accession>A0AAD5RHW4</accession>